<evidence type="ECO:0000313" key="2">
    <source>
        <dbReference type="Proteomes" id="UP001305779"/>
    </source>
</evidence>
<keyword evidence="2" id="KW-1185">Reference proteome</keyword>
<sequence length="261" mass="29117">MLWRLGGLKSSFEVDGFNFSRQHDTQWISFNDDVEIITFLENASDNFEPPYKTGHVSSGLLVELDKRTMGARVLKRWIRPDQKLSQLRGNMQNLPGGNVLLGWSDNAYITGHSADGELLAEGRFTSERFVTYRSYKFNFTGLPAEAKPVLRALAHGAERKKSSTAIYTSWKGATDIASWEYFCGGLENDARVIGKTACTGFETTFYTSGCECEEIFAKAVNKNGALLGTSHPSVMETLKHWKHDEEHDDGGGIEESVKSEL</sequence>
<accession>A0ABR0DXZ9</accession>
<gene>
    <name evidence="1" type="ORF">PRZ48_015203</name>
</gene>
<protein>
    <submittedName>
        <fullName evidence="1">Uncharacterized protein</fullName>
    </submittedName>
</protein>
<comment type="caution">
    <text evidence="1">The sequence shown here is derived from an EMBL/GenBank/DDBJ whole genome shotgun (WGS) entry which is preliminary data.</text>
</comment>
<dbReference type="InterPro" id="IPR039535">
    <property type="entry name" value="ASST-like"/>
</dbReference>
<dbReference type="Proteomes" id="UP001305779">
    <property type="component" value="Unassembled WGS sequence"/>
</dbReference>
<dbReference type="Pfam" id="PF14269">
    <property type="entry name" value="Arylsulfotran_2"/>
    <property type="match status" value="1"/>
</dbReference>
<evidence type="ECO:0000313" key="1">
    <source>
        <dbReference type="EMBL" id="KAK4494017.1"/>
    </source>
</evidence>
<dbReference type="InterPro" id="IPR053143">
    <property type="entry name" value="Arylsulfate_ST"/>
</dbReference>
<name>A0ABR0DXZ9_ZASCE</name>
<organism evidence="1 2">
    <name type="scientific">Zasmidium cellare</name>
    <name type="common">Wine cellar mold</name>
    <name type="synonym">Racodium cellare</name>
    <dbReference type="NCBI Taxonomy" id="395010"/>
    <lineage>
        <taxon>Eukaryota</taxon>
        <taxon>Fungi</taxon>
        <taxon>Dikarya</taxon>
        <taxon>Ascomycota</taxon>
        <taxon>Pezizomycotina</taxon>
        <taxon>Dothideomycetes</taxon>
        <taxon>Dothideomycetidae</taxon>
        <taxon>Mycosphaerellales</taxon>
        <taxon>Mycosphaerellaceae</taxon>
        <taxon>Zasmidium</taxon>
    </lineage>
</organism>
<dbReference type="EMBL" id="JAXOVC010000015">
    <property type="protein sequence ID" value="KAK4494017.1"/>
    <property type="molecule type" value="Genomic_DNA"/>
</dbReference>
<dbReference type="PANTHER" id="PTHR35340">
    <property type="entry name" value="PQQ ENZYME REPEAT PROTEIN-RELATED"/>
    <property type="match status" value="1"/>
</dbReference>
<proteinExistence type="predicted"/>
<dbReference type="PANTHER" id="PTHR35340:SF8">
    <property type="entry name" value="ASST-DOMAIN-CONTAINING PROTEIN"/>
    <property type="match status" value="1"/>
</dbReference>
<reference evidence="1 2" key="1">
    <citation type="journal article" date="2023" name="G3 (Bethesda)">
        <title>A chromosome-level genome assembly of Zasmidium syzygii isolated from banana leaves.</title>
        <authorList>
            <person name="van Westerhoven A.C."/>
            <person name="Mehrabi R."/>
            <person name="Talebi R."/>
            <person name="Steentjes M.B.F."/>
            <person name="Corcolon B."/>
            <person name="Chong P.A."/>
            <person name="Kema G.H.J."/>
            <person name="Seidl M.F."/>
        </authorList>
    </citation>
    <scope>NUCLEOTIDE SEQUENCE [LARGE SCALE GENOMIC DNA]</scope>
    <source>
        <strain evidence="1 2">P124</strain>
    </source>
</reference>